<dbReference type="Proteomes" id="UP000014285">
    <property type="component" value="Unassembled WGS sequence"/>
</dbReference>
<dbReference type="GO" id="GO:0009401">
    <property type="term" value="P:phosphoenolpyruvate-dependent sugar phosphotransferase system"/>
    <property type="evidence" value="ECO:0007669"/>
    <property type="project" value="UniProtKB-KW"/>
</dbReference>
<evidence type="ECO:0000313" key="11">
    <source>
        <dbReference type="Proteomes" id="UP000014285"/>
    </source>
</evidence>
<evidence type="ECO:0000256" key="5">
    <source>
        <dbReference type="ARBA" id="ARBA00022683"/>
    </source>
</evidence>
<dbReference type="EMBL" id="ANKB01000006">
    <property type="protein sequence ID" value="EPC66636.1"/>
    <property type="molecule type" value="Genomic_DNA"/>
</dbReference>
<evidence type="ECO:0000256" key="9">
    <source>
        <dbReference type="SAM" id="Phobius"/>
    </source>
</evidence>
<feature type="transmembrane region" description="Helical" evidence="9">
    <location>
        <begin position="136"/>
        <end position="160"/>
    </location>
</feature>
<feature type="transmembrane region" description="Helical" evidence="9">
    <location>
        <begin position="95"/>
        <end position="115"/>
    </location>
</feature>
<evidence type="ECO:0000256" key="7">
    <source>
        <dbReference type="ARBA" id="ARBA00022989"/>
    </source>
</evidence>
<proteinExistence type="predicted"/>
<dbReference type="PIRSF" id="PIRSF006304">
    <property type="entry name" value="GatC"/>
    <property type="match status" value="1"/>
</dbReference>
<dbReference type="InterPro" id="IPR013853">
    <property type="entry name" value="EIIC-GAT"/>
</dbReference>
<gene>
    <name evidence="10" type="ORF">Lpl14_02851</name>
</gene>
<accession>A0A829H0E5</accession>
<keyword evidence="6 9" id="KW-0812">Transmembrane</keyword>
<evidence type="ECO:0000256" key="6">
    <source>
        <dbReference type="ARBA" id="ARBA00022692"/>
    </source>
</evidence>
<keyword evidence="2" id="KW-0813">Transport</keyword>
<dbReference type="GO" id="GO:0005886">
    <property type="term" value="C:plasma membrane"/>
    <property type="evidence" value="ECO:0007669"/>
    <property type="project" value="UniProtKB-SubCell"/>
</dbReference>
<evidence type="ECO:0000256" key="1">
    <source>
        <dbReference type="ARBA" id="ARBA00004651"/>
    </source>
</evidence>
<feature type="transmembrane region" description="Helical" evidence="9">
    <location>
        <begin position="379"/>
        <end position="397"/>
    </location>
</feature>
<dbReference type="PANTHER" id="PTHR37324">
    <property type="entry name" value="PTS SYSTEM GALACTITOL-SPECIFIC EIIC COMPONENT"/>
    <property type="match status" value="1"/>
</dbReference>
<feature type="transmembrane region" description="Helical" evidence="9">
    <location>
        <begin position="220"/>
        <end position="241"/>
    </location>
</feature>
<dbReference type="GO" id="GO:0015577">
    <property type="term" value="F:galactitol transmembrane transporter activity"/>
    <property type="evidence" value="ECO:0007669"/>
    <property type="project" value="InterPro"/>
</dbReference>
<comment type="subcellular location">
    <subcellularLocation>
        <location evidence="1">Cell membrane</location>
        <topology evidence="1">Multi-pass membrane protein</topology>
    </subcellularLocation>
</comment>
<comment type="caution">
    <text evidence="10">The sequence shown here is derived from an EMBL/GenBank/DDBJ whole genome shotgun (WGS) entry which is preliminary data.</text>
</comment>
<feature type="transmembrane region" description="Helical" evidence="9">
    <location>
        <begin position="253"/>
        <end position="281"/>
    </location>
</feature>
<keyword evidence="8 9" id="KW-0472">Membrane</keyword>
<feature type="transmembrane region" description="Helical" evidence="9">
    <location>
        <begin position="36"/>
        <end position="54"/>
    </location>
</feature>
<evidence type="ECO:0000256" key="8">
    <source>
        <dbReference type="ARBA" id="ARBA00023136"/>
    </source>
</evidence>
<evidence type="ECO:0000256" key="3">
    <source>
        <dbReference type="ARBA" id="ARBA00022475"/>
    </source>
</evidence>
<keyword evidence="5" id="KW-0598">Phosphotransferase system</keyword>
<organism evidence="10 11">
    <name type="scientific">Lacticaseibacillus paracasei subsp. tolerans Lpl14</name>
    <dbReference type="NCBI Taxonomy" id="1256229"/>
    <lineage>
        <taxon>Bacteria</taxon>
        <taxon>Bacillati</taxon>
        <taxon>Bacillota</taxon>
        <taxon>Bacilli</taxon>
        <taxon>Lactobacillales</taxon>
        <taxon>Lactobacillaceae</taxon>
        <taxon>Lacticaseibacillus</taxon>
    </lineage>
</organism>
<feature type="transmembrane region" description="Helical" evidence="9">
    <location>
        <begin position="429"/>
        <end position="456"/>
    </location>
</feature>
<dbReference type="InterPro" id="IPR004703">
    <property type="entry name" value="PTS_sugar-sp_permease"/>
</dbReference>
<evidence type="ECO:0000256" key="4">
    <source>
        <dbReference type="ARBA" id="ARBA00022597"/>
    </source>
</evidence>
<feature type="transmembrane region" description="Helical" evidence="9">
    <location>
        <begin position="12"/>
        <end position="29"/>
    </location>
</feature>
<dbReference type="AlphaFoldDB" id="A0A829H0E5"/>
<keyword evidence="7 9" id="KW-1133">Transmembrane helix</keyword>
<feature type="transmembrane region" description="Helical" evidence="9">
    <location>
        <begin position="317"/>
        <end position="342"/>
    </location>
</feature>
<keyword evidence="4" id="KW-0762">Sugar transport</keyword>
<dbReference type="RefSeq" id="WP_016370020.1">
    <property type="nucleotide sequence ID" value="NZ_ANKB01000006.1"/>
</dbReference>
<evidence type="ECO:0000313" key="10">
    <source>
        <dbReference type="EMBL" id="EPC66636.1"/>
    </source>
</evidence>
<name>A0A829H0E5_LACPA</name>
<dbReference type="PANTHER" id="PTHR37324:SF2">
    <property type="entry name" value="PTS SYSTEM GALACTITOL-SPECIFIC EIIC COMPONENT"/>
    <property type="match status" value="1"/>
</dbReference>
<feature type="transmembrane region" description="Helical" evidence="9">
    <location>
        <begin position="180"/>
        <end position="199"/>
    </location>
</feature>
<dbReference type="Pfam" id="PF03611">
    <property type="entry name" value="EIIC-GAT"/>
    <property type="match status" value="1"/>
</dbReference>
<reference evidence="10 11" key="1">
    <citation type="journal article" date="2013" name="PLoS ONE">
        <title>Lactobacillus paracasei comparative genomics: towards species pan-genome definition and exploitation of diversity.</title>
        <authorList>
            <person name="Smokvina T."/>
            <person name="Wels M."/>
            <person name="Polka J."/>
            <person name="Chervaux C."/>
            <person name="Brisse S."/>
            <person name="Boekhorst J."/>
            <person name="van Hylckama Vlieg J.E."/>
            <person name="Siezen R.J."/>
        </authorList>
    </citation>
    <scope>NUCLEOTIDE SEQUENCE [LARGE SCALE GENOMIC DNA]</scope>
    <source>
        <strain evidence="10 11">Lpl14</strain>
    </source>
</reference>
<sequence>MLTTVKLVFDTFGANVFVPVILFFIALILKVKTQKAFLSALYAGVGLTGFTLLLNSYTPIISKVIKKMVSDTGVNLPVFDIGWQGASLVAYSTQAGMIFLVVAFILQTVLFLIRWTDVFQPSDLWNNYSYMVWGSMCFYVTKNMWLSLLLMCLLNMYSLLLSDSIAQRWSTYYGYPRTTIIALHNLEPAIFGILMDPVWNKLGINKIKLSPEYLQEKLGFLGEPISLGFFLGFLLGILGNFKHLGELASWGQITQVAIATSAIMAIFPKIAGIFAQAFAPLSQAASRSIRKSNKAKGSENQAEGKKPRLWFLGVNDAVGFGETATLITGILLIPIMVVLAILLPGNKVLPVIDLLAIPYWIEGLIALSNGNMVKTMINSVIWFSLGLYMCTATAPLFTHIASSGIGVAIPTAALMVTSFNILGKPFFGLIFYAFLSQNIFWIGLTIVLYLILWAAFQKNKDAFRAYLERAAAKNATAATDN</sequence>
<protein>
    <submittedName>
        <fullName evidence="10">PTS system fructose/mannitol family transporter subunit IIC</fullName>
    </submittedName>
</protein>
<evidence type="ECO:0000256" key="2">
    <source>
        <dbReference type="ARBA" id="ARBA00022448"/>
    </source>
</evidence>
<keyword evidence="3" id="KW-1003">Cell membrane</keyword>